<protein>
    <submittedName>
        <fullName evidence="1">Uncharacterized protein</fullName>
    </submittedName>
</protein>
<reference evidence="1 2" key="1">
    <citation type="submission" date="2015-10" db="EMBL/GenBank/DDBJ databases">
        <title>Pseudomonas helleri sp. nov. and Pseudomonas weihenstephanensis sp. nov., isolated from raw cows milk.</title>
        <authorList>
            <person name="Von Neubeck M."/>
            <person name="Huptas C."/>
            <person name="Wenning M."/>
            <person name="Scherer S."/>
        </authorList>
    </citation>
    <scope>NUCLEOTIDE SEQUENCE [LARGE SCALE GENOMIC DNA]</scope>
    <source>
        <strain evidence="1 2">BSTT44</strain>
    </source>
</reference>
<dbReference type="OrthoDB" id="6892748at2"/>
<gene>
    <name evidence="1" type="ORF">AQS70_05640</name>
</gene>
<proteinExistence type="predicted"/>
<accession>A0A0N8VT73</accession>
<name>A0A0N8VT73_9PSED</name>
<comment type="caution">
    <text evidence="1">The sequence shown here is derived from an EMBL/GenBank/DDBJ whole genome shotgun (WGS) entry which is preliminary data.</text>
</comment>
<dbReference type="Proteomes" id="UP000050342">
    <property type="component" value="Unassembled WGS sequence"/>
</dbReference>
<organism evidence="1 2">
    <name type="scientific">Pseudomonas endophytica</name>
    <dbReference type="NCBI Taxonomy" id="1563157"/>
    <lineage>
        <taxon>Bacteria</taxon>
        <taxon>Pseudomonadati</taxon>
        <taxon>Pseudomonadota</taxon>
        <taxon>Gammaproteobacteria</taxon>
        <taxon>Pseudomonadales</taxon>
        <taxon>Pseudomonadaceae</taxon>
        <taxon>Pseudomonas</taxon>
    </lineage>
</organism>
<dbReference type="EMBL" id="LLWH01000013">
    <property type="protein sequence ID" value="KQB55324.1"/>
    <property type="molecule type" value="Genomic_DNA"/>
</dbReference>
<evidence type="ECO:0000313" key="2">
    <source>
        <dbReference type="Proteomes" id="UP000050342"/>
    </source>
</evidence>
<sequence>MTWTFKDRFNPHRRITIDGEFLTLLIHLEDTFEDFRYYNSLDADAQNQLSNDKGVIFAKVIFIHTQISYCLGTHDCQEDFYYEFYCTTVRKYLVNVHPRFAMKKYAEFISYIQSENESTTPSITQKEKNNELTDDH</sequence>
<dbReference type="AlphaFoldDB" id="A0A0N8VT73"/>
<dbReference type="RefSeq" id="WP_055101309.1">
    <property type="nucleotide sequence ID" value="NZ_LLWH01000013.1"/>
</dbReference>
<evidence type="ECO:0000313" key="1">
    <source>
        <dbReference type="EMBL" id="KQB55324.1"/>
    </source>
</evidence>
<keyword evidence="2" id="KW-1185">Reference proteome</keyword>